<dbReference type="Proteomes" id="UP000535543">
    <property type="component" value="Unassembled WGS sequence"/>
</dbReference>
<keyword evidence="6 8" id="KW-0472">Membrane</keyword>
<keyword evidence="4 8" id="KW-0812">Transmembrane</keyword>
<comment type="caution">
    <text evidence="10">The sequence shown here is derived from an EMBL/GenBank/DDBJ whole genome shotgun (WGS) entry which is preliminary data.</text>
</comment>
<reference evidence="10 11" key="2">
    <citation type="submission" date="2020-06" db="EMBL/GenBank/DDBJ databases">
        <title>Antribacter stalactiti gen. nov., sp. nov., a new member of the family Nacardiaceae isolated from a cave.</title>
        <authorList>
            <person name="Kim I.S."/>
        </authorList>
    </citation>
    <scope>NUCLEOTIDE SEQUENCE [LARGE SCALE GENOMIC DNA]</scope>
    <source>
        <strain evidence="10 11">YC2-7</strain>
    </source>
</reference>
<keyword evidence="3" id="KW-1003">Cell membrane</keyword>
<accession>A0A848KHR1</accession>
<organism evidence="10 11">
    <name type="scientific">Antrihabitans stalactiti</name>
    <dbReference type="NCBI Taxonomy" id="2584121"/>
    <lineage>
        <taxon>Bacteria</taxon>
        <taxon>Bacillati</taxon>
        <taxon>Actinomycetota</taxon>
        <taxon>Actinomycetes</taxon>
        <taxon>Mycobacteriales</taxon>
        <taxon>Nocardiaceae</taxon>
        <taxon>Antrihabitans</taxon>
    </lineage>
</organism>
<evidence type="ECO:0000256" key="6">
    <source>
        <dbReference type="ARBA" id="ARBA00023136"/>
    </source>
</evidence>
<dbReference type="NCBIfam" id="TIGR03923">
    <property type="entry name" value="T7SS_EccE"/>
    <property type="match status" value="1"/>
</dbReference>
<evidence type="ECO:0000256" key="5">
    <source>
        <dbReference type="ARBA" id="ARBA00022989"/>
    </source>
</evidence>
<evidence type="ECO:0000256" key="3">
    <source>
        <dbReference type="ARBA" id="ARBA00022475"/>
    </source>
</evidence>
<dbReference type="InterPro" id="IPR021368">
    <property type="entry name" value="T7SS_EccE"/>
</dbReference>
<evidence type="ECO:0000313" key="10">
    <source>
        <dbReference type="EMBL" id="NMN96242.1"/>
    </source>
</evidence>
<dbReference type="InterPro" id="IPR050051">
    <property type="entry name" value="EccE_dom"/>
</dbReference>
<evidence type="ECO:0000256" key="4">
    <source>
        <dbReference type="ARBA" id="ARBA00022692"/>
    </source>
</evidence>
<feature type="transmembrane region" description="Helical" evidence="8">
    <location>
        <begin position="40"/>
        <end position="58"/>
    </location>
</feature>
<evidence type="ECO:0000256" key="7">
    <source>
        <dbReference type="SAM" id="MobiDB-lite"/>
    </source>
</evidence>
<feature type="transmembrane region" description="Helical" evidence="8">
    <location>
        <begin position="12"/>
        <end position="34"/>
    </location>
</feature>
<reference evidence="10 11" key="1">
    <citation type="submission" date="2019-05" db="EMBL/GenBank/DDBJ databases">
        <authorList>
            <person name="Lee S.D."/>
        </authorList>
    </citation>
    <scope>NUCLEOTIDE SEQUENCE [LARGE SCALE GENOMIC DNA]</scope>
    <source>
        <strain evidence="10 11">YC2-7</strain>
    </source>
</reference>
<protein>
    <submittedName>
        <fullName evidence="10">Type VII secretion protein EccE</fullName>
    </submittedName>
</protein>
<evidence type="ECO:0000256" key="1">
    <source>
        <dbReference type="ARBA" id="ARBA00004236"/>
    </source>
</evidence>
<comment type="subcellular location">
    <subcellularLocation>
        <location evidence="1">Cell membrane</location>
    </subcellularLocation>
</comment>
<evidence type="ECO:0000259" key="9">
    <source>
        <dbReference type="Pfam" id="PF11203"/>
    </source>
</evidence>
<evidence type="ECO:0000313" key="11">
    <source>
        <dbReference type="Proteomes" id="UP000535543"/>
    </source>
</evidence>
<name>A0A848KHR1_9NOCA</name>
<keyword evidence="5 8" id="KW-1133">Transmembrane helix</keyword>
<sequence>MLDRSGATPGPVLGKISVANLLVAQLIGIAVAVVCIASGVPGWVTVAVSIAVGAIWLIRVAQQSLLGWIATTWRYFTIKEYSLGNTVDYRAPSGRSLGLYWDGTTVVAVVEVLPPRGGLTRITREAFDSSHLLPLTALARSLHQHDVTLGGIDIISHGHRTRAGTPASGVYEQLIGPLPAVAVRNVWLAISLDAASSTDAVERRGGGREGASRAVTIATQRIVRALGDAGCRSRILTAPEIREAVLKITAGADPTRLAHDWKLARLGENVNIGSAINPNRLGSDLLAKIWIPQSRGTTVAVRLRPGSTSDSVSVGAGWRLTSRTEPDPIRLSGLVSRNGQHRAGVLAHLPIAVPGLENAIPVHEFPVDDLGRLHLPSSGCGQLVGSDEQQQGIATRIVGSGISTVYIAGEIYLAQQIVFRALAVGARVLIRTDRPHAWENLITTIANPERLLIAGEANNSNAGFNATVVDGGVAPPPHAGVTTIYLTTDPSRWPEAKPDVALHQPGAIGNRVLLETGAAKVELSLVTIPRESAFIGRARGSRVQPTGPQPGYESAARAVRSAVPHHAS</sequence>
<feature type="region of interest" description="Disordered" evidence="7">
    <location>
        <begin position="539"/>
        <end position="568"/>
    </location>
</feature>
<gene>
    <name evidence="10" type="primary">eccE</name>
    <name evidence="10" type="ORF">FGL95_14475</name>
</gene>
<feature type="domain" description="Type VII secretion system protein EccE" evidence="9">
    <location>
        <begin position="180"/>
        <end position="272"/>
    </location>
</feature>
<comment type="similarity">
    <text evidence="2">Belongs to the EccE family.</text>
</comment>
<proteinExistence type="inferred from homology"/>
<dbReference type="GO" id="GO:0005886">
    <property type="term" value="C:plasma membrane"/>
    <property type="evidence" value="ECO:0007669"/>
    <property type="project" value="UniProtKB-SubCell"/>
</dbReference>
<dbReference type="RefSeq" id="WP_169587910.1">
    <property type="nucleotide sequence ID" value="NZ_VCQU01000004.1"/>
</dbReference>
<dbReference type="EMBL" id="VCQU01000004">
    <property type="protein sequence ID" value="NMN96242.1"/>
    <property type="molecule type" value="Genomic_DNA"/>
</dbReference>
<evidence type="ECO:0000256" key="8">
    <source>
        <dbReference type="SAM" id="Phobius"/>
    </source>
</evidence>
<dbReference type="AlphaFoldDB" id="A0A848KHR1"/>
<keyword evidence="11" id="KW-1185">Reference proteome</keyword>
<evidence type="ECO:0000256" key="2">
    <source>
        <dbReference type="ARBA" id="ARBA00007759"/>
    </source>
</evidence>
<dbReference type="Pfam" id="PF11203">
    <property type="entry name" value="EccE"/>
    <property type="match status" value="1"/>
</dbReference>